<proteinExistence type="predicted"/>
<dbReference type="GO" id="GO:0005615">
    <property type="term" value="C:extracellular space"/>
    <property type="evidence" value="ECO:0007669"/>
    <property type="project" value="TreeGrafter"/>
</dbReference>
<feature type="region of interest" description="Disordered" evidence="3">
    <location>
        <begin position="163"/>
        <end position="183"/>
    </location>
</feature>
<keyword evidence="4" id="KW-0732">Signal</keyword>
<feature type="region of interest" description="Disordered" evidence="3">
    <location>
        <begin position="103"/>
        <end position="146"/>
    </location>
</feature>
<gene>
    <name evidence="5" type="primary">resilin-L8</name>
    <name evidence="5" type="ORF">Hamer_G011153</name>
</gene>
<feature type="signal peptide" evidence="4">
    <location>
        <begin position="1"/>
        <end position="17"/>
    </location>
</feature>
<evidence type="ECO:0000256" key="2">
    <source>
        <dbReference type="PROSITE-ProRule" id="PRU00497"/>
    </source>
</evidence>
<accession>A0A8J5K2J8</accession>
<reference evidence="5" key="1">
    <citation type="journal article" date="2021" name="Sci. Adv.">
        <title>The American lobster genome reveals insights on longevity, neural, and immune adaptations.</title>
        <authorList>
            <person name="Polinski J.M."/>
            <person name="Zimin A.V."/>
            <person name="Clark K.F."/>
            <person name="Kohn A.B."/>
            <person name="Sadowski N."/>
            <person name="Timp W."/>
            <person name="Ptitsyn A."/>
            <person name="Khanna P."/>
            <person name="Romanova D.Y."/>
            <person name="Williams P."/>
            <person name="Greenwood S.J."/>
            <person name="Moroz L.L."/>
            <person name="Walt D.R."/>
            <person name="Bodnar A.G."/>
        </authorList>
    </citation>
    <scope>NUCLEOTIDE SEQUENCE</scope>
    <source>
        <strain evidence="5">GMGI-L3</strain>
    </source>
</reference>
<dbReference type="GO" id="GO:0042302">
    <property type="term" value="F:structural constituent of cuticle"/>
    <property type="evidence" value="ECO:0007669"/>
    <property type="project" value="UniProtKB-UniRule"/>
</dbReference>
<dbReference type="GO" id="GO:0031012">
    <property type="term" value="C:extracellular matrix"/>
    <property type="evidence" value="ECO:0007669"/>
    <property type="project" value="TreeGrafter"/>
</dbReference>
<name>A0A8J5K2J8_HOMAM</name>
<dbReference type="PANTHER" id="PTHR12236">
    <property type="entry name" value="STRUCTURAL CONTITUENT OF CUTICLE"/>
    <property type="match status" value="1"/>
</dbReference>
<dbReference type="InterPro" id="IPR051217">
    <property type="entry name" value="Insect_Cuticle_Struc_Prot"/>
</dbReference>
<evidence type="ECO:0000256" key="1">
    <source>
        <dbReference type="ARBA" id="ARBA00022460"/>
    </source>
</evidence>
<feature type="chain" id="PRO_5035178715" evidence="4">
    <location>
        <begin position="18"/>
        <end position="223"/>
    </location>
</feature>
<comment type="caution">
    <text evidence="5">The sequence shown here is derived from an EMBL/GenBank/DDBJ whole genome shotgun (WGS) entry which is preliminary data.</text>
</comment>
<keyword evidence="6" id="KW-1185">Reference proteome</keyword>
<organism evidence="5 6">
    <name type="scientific">Homarus americanus</name>
    <name type="common">American lobster</name>
    <dbReference type="NCBI Taxonomy" id="6706"/>
    <lineage>
        <taxon>Eukaryota</taxon>
        <taxon>Metazoa</taxon>
        <taxon>Ecdysozoa</taxon>
        <taxon>Arthropoda</taxon>
        <taxon>Crustacea</taxon>
        <taxon>Multicrustacea</taxon>
        <taxon>Malacostraca</taxon>
        <taxon>Eumalacostraca</taxon>
        <taxon>Eucarida</taxon>
        <taxon>Decapoda</taxon>
        <taxon>Pleocyemata</taxon>
        <taxon>Astacidea</taxon>
        <taxon>Nephropoidea</taxon>
        <taxon>Nephropidae</taxon>
        <taxon>Homarus</taxon>
    </lineage>
</organism>
<protein>
    <submittedName>
        <fullName evidence="5">Pro-resilin-like 8</fullName>
    </submittedName>
</protein>
<dbReference type="Proteomes" id="UP000747542">
    <property type="component" value="Unassembled WGS sequence"/>
</dbReference>
<dbReference type="Pfam" id="PF00379">
    <property type="entry name" value="Chitin_bind_4"/>
    <property type="match status" value="2"/>
</dbReference>
<feature type="region of interest" description="Disordered" evidence="3">
    <location>
        <begin position="24"/>
        <end position="43"/>
    </location>
</feature>
<evidence type="ECO:0000313" key="6">
    <source>
        <dbReference type="Proteomes" id="UP000747542"/>
    </source>
</evidence>
<dbReference type="PROSITE" id="PS51155">
    <property type="entry name" value="CHIT_BIND_RR_2"/>
    <property type="match status" value="2"/>
</dbReference>
<feature type="region of interest" description="Disordered" evidence="3">
    <location>
        <begin position="56"/>
        <end position="77"/>
    </location>
</feature>
<sequence>MNAKVIFLLGLVAVVAADKLPTSYGPPPQVSRYASSEEESDPPKYVYNWNVQDSYSGNDFAHQEDREDDNTKGSYTVQLPDGRLQTVTYYVDGDSGYVAEVSYQGEAQYPESEESREYAPPRPRYSAPQSEESVEAPVYSPPRRSYGAPQYGYEWNVQDGYSSSNFAHQEDRGDDNTKGSYTVQLPDGRLQTVTYYVDGDSGYVAEVSYQGEAPYPESEESRE</sequence>
<feature type="compositionally biased region" description="Basic and acidic residues" evidence="3">
    <location>
        <begin position="61"/>
        <end position="71"/>
    </location>
</feature>
<evidence type="ECO:0000256" key="4">
    <source>
        <dbReference type="SAM" id="SignalP"/>
    </source>
</evidence>
<dbReference type="AlphaFoldDB" id="A0A8J5K2J8"/>
<keyword evidence="1 2" id="KW-0193">Cuticle</keyword>
<dbReference type="EMBL" id="JAHLQT010022636">
    <property type="protein sequence ID" value="KAG7166323.1"/>
    <property type="molecule type" value="Genomic_DNA"/>
</dbReference>
<evidence type="ECO:0000256" key="3">
    <source>
        <dbReference type="SAM" id="MobiDB-lite"/>
    </source>
</evidence>
<dbReference type="InterPro" id="IPR000618">
    <property type="entry name" value="Insect_cuticle"/>
</dbReference>
<dbReference type="PANTHER" id="PTHR12236:SF79">
    <property type="entry name" value="CUTICULAR PROTEIN 50CB-RELATED"/>
    <property type="match status" value="1"/>
</dbReference>
<evidence type="ECO:0000313" key="5">
    <source>
        <dbReference type="EMBL" id="KAG7166323.1"/>
    </source>
</evidence>
<feature type="compositionally biased region" description="Basic and acidic residues" evidence="3">
    <location>
        <begin position="168"/>
        <end position="177"/>
    </location>
</feature>